<accession>A0A0C2YLB9</accession>
<dbReference type="Gene3D" id="3.30.40.10">
    <property type="entry name" value="Zinc/RING finger domain, C3HC4 (zinc finger)"/>
    <property type="match status" value="1"/>
</dbReference>
<comment type="subcellular location">
    <subcellularLocation>
        <location evidence="1">Membrane</location>
        <topology evidence="1">Multi-pass membrane protein</topology>
    </subcellularLocation>
</comment>
<keyword evidence="7 9" id="KW-0472">Membrane</keyword>
<dbReference type="OrthoDB" id="5817083at2759"/>
<evidence type="ECO:0000256" key="3">
    <source>
        <dbReference type="ARBA" id="ARBA00022723"/>
    </source>
</evidence>
<reference evidence="11 12" key="1">
    <citation type="submission" date="2014-04" db="EMBL/GenBank/DDBJ databases">
        <authorList>
            <consortium name="DOE Joint Genome Institute"/>
            <person name="Kuo A."/>
            <person name="Gay G."/>
            <person name="Dore J."/>
            <person name="Kohler A."/>
            <person name="Nagy L.G."/>
            <person name="Floudas D."/>
            <person name="Copeland A."/>
            <person name="Barry K.W."/>
            <person name="Cichocki N."/>
            <person name="Veneault-Fourrey C."/>
            <person name="LaButti K."/>
            <person name="Lindquist E.A."/>
            <person name="Lipzen A."/>
            <person name="Lundell T."/>
            <person name="Morin E."/>
            <person name="Murat C."/>
            <person name="Sun H."/>
            <person name="Tunlid A."/>
            <person name="Henrissat B."/>
            <person name="Grigoriev I.V."/>
            <person name="Hibbett D.S."/>
            <person name="Martin F."/>
            <person name="Nordberg H.P."/>
            <person name="Cantor M.N."/>
            <person name="Hua S.X."/>
        </authorList>
    </citation>
    <scope>NUCLEOTIDE SEQUENCE [LARGE SCALE GENOMIC DNA]</scope>
    <source>
        <strain evidence="12">h7</strain>
    </source>
</reference>
<dbReference type="HOGENOM" id="CLU_547413_0_0_1"/>
<dbReference type="SMART" id="SM00744">
    <property type="entry name" value="RINGv"/>
    <property type="match status" value="1"/>
</dbReference>
<dbReference type="InterPro" id="IPR011016">
    <property type="entry name" value="Znf_RING-CH"/>
</dbReference>
<evidence type="ECO:0000256" key="1">
    <source>
        <dbReference type="ARBA" id="ARBA00004141"/>
    </source>
</evidence>
<evidence type="ECO:0000256" key="2">
    <source>
        <dbReference type="ARBA" id="ARBA00022692"/>
    </source>
</evidence>
<evidence type="ECO:0000256" key="7">
    <source>
        <dbReference type="ARBA" id="ARBA00023136"/>
    </source>
</evidence>
<sequence>MPPRVPTVNDLRVKLCYICREEEHADTPQEGLPRAWTHPCNCTLIAHEQCLLKWIQTSQGTASRAPNALKCPQCNTEYEMHSDEPLVLKGLAIGNRVLQRMGRYFTVFAAAAAVGVVSTSVYICLTAYGAWAVQKFIGDELFQLILTDDPVNWPWSAYINLPLLPISLILSRFQTSSSSMVIPLLLVWPPSTPVGEQSRRLFEYWIKPENASRLSRMSLLPAKVWPPPPVIFGIVGIPLVKLLYKKCYSYLYWRVLGTKLPQTRQLPREGLRFNEGPFVIRIRANLDIGGEAQQEGEDGQHEDGEPAPAPVPADGGVLGDPNADPNAVAVQAAEQLIEVDAASLGRRVGGALMIPAISNMMGSLLFRFSKHSSMLSTFLGIRPASRVSGSVPLPPWGRLAALTSGETRWKELSPLMQAKVGFKLVMSAFLGGSKTWLDSDPVWWRNGVGFGLFIVAKDCVQLLHLWLAKRELESRRVKDRDFKGVDVRELDLLPSFLQREGL</sequence>
<keyword evidence="5" id="KW-0862">Zinc</keyword>
<evidence type="ECO:0000313" key="11">
    <source>
        <dbReference type="EMBL" id="KIM41827.1"/>
    </source>
</evidence>
<dbReference type="GO" id="GO:0016020">
    <property type="term" value="C:membrane"/>
    <property type="evidence" value="ECO:0007669"/>
    <property type="project" value="UniProtKB-SubCell"/>
</dbReference>
<feature type="domain" description="RING-CH-type" evidence="10">
    <location>
        <begin position="8"/>
        <end position="81"/>
    </location>
</feature>
<dbReference type="PROSITE" id="PS51292">
    <property type="entry name" value="ZF_RING_CH"/>
    <property type="match status" value="1"/>
</dbReference>
<evidence type="ECO:0000256" key="4">
    <source>
        <dbReference type="ARBA" id="ARBA00022771"/>
    </source>
</evidence>
<organism evidence="11 12">
    <name type="scientific">Hebeloma cylindrosporum</name>
    <dbReference type="NCBI Taxonomy" id="76867"/>
    <lineage>
        <taxon>Eukaryota</taxon>
        <taxon>Fungi</taxon>
        <taxon>Dikarya</taxon>
        <taxon>Basidiomycota</taxon>
        <taxon>Agaricomycotina</taxon>
        <taxon>Agaricomycetes</taxon>
        <taxon>Agaricomycetidae</taxon>
        <taxon>Agaricales</taxon>
        <taxon>Agaricineae</taxon>
        <taxon>Hymenogastraceae</taxon>
        <taxon>Hebeloma</taxon>
    </lineage>
</organism>
<keyword evidence="6 9" id="KW-1133">Transmembrane helix</keyword>
<keyword evidence="3" id="KW-0479">Metal-binding</keyword>
<name>A0A0C2YLB9_HEBCY</name>
<keyword evidence="2 9" id="KW-0812">Transmembrane</keyword>
<dbReference type="SUPFAM" id="SSF57850">
    <property type="entry name" value="RING/U-box"/>
    <property type="match status" value="1"/>
</dbReference>
<evidence type="ECO:0000259" key="10">
    <source>
        <dbReference type="PROSITE" id="PS51292"/>
    </source>
</evidence>
<dbReference type="AlphaFoldDB" id="A0A0C2YLB9"/>
<dbReference type="EMBL" id="KN831779">
    <property type="protein sequence ID" value="KIM41827.1"/>
    <property type="molecule type" value="Genomic_DNA"/>
</dbReference>
<reference evidence="12" key="2">
    <citation type="submission" date="2015-01" db="EMBL/GenBank/DDBJ databases">
        <title>Evolutionary Origins and Diversification of the Mycorrhizal Mutualists.</title>
        <authorList>
            <consortium name="DOE Joint Genome Institute"/>
            <consortium name="Mycorrhizal Genomics Consortium"/>
            <person name="Kohler A."/>
            <person name="Kuo A."/>
            <person name="Nagy L.G."/>
            <person name="Floudas D."/>
            <person name="Copeland A."/>
            <person name="Barry K.W."/>
            <person name="Cichocki N."/>
            <person name="Veneault-Fourrey C."/>
            <person name="LaButti K."/>
            <person name="Lindquist E.A."/>
            <person name="Lipzen A."/>
            <person name="Lundell T."/>
            <person name="Morin E."/>
            <person name="Murat C."/>
            <person name="Riley R."/>
            <person name="Ohm R."/>
            <person name="Sun H."/>
            <person name="Tunlid A."/>
            <person name="Henrissat B."/>
            <person name="Grigoriev I.V."/>
            <person name="Hibbett D.S."/>
            <person name="Martin F."/>
        </authorList>
    </citation>
    <scope>NUCLEOTIDE SEQUENCE [LARGE SCALE GENOMIC DNA]</scope>
    <source>
        <strain evidence="12">h7</strain>
    </source>
</reference>
<keyword evidence="12" id="KW-1185">Reference proteome</keyword>
<gene>
    <name evidence="11" type="ORF">M413DRAFT_445039</name>
</gene>
<feature type="transmembrane region" description="Helical" evidence="9">
    <location>
        <begin position="104"/>
        <end position="133"/>
    </location>
</feature>
<feature type="region of interest" description="Disordered" evidence="8">
    <location>
        <begin position="292"/>
        <end position="320"/>
    </location>
</feature>
<dbReference type="Proteomes" id="UP000053424">
    <property type="component" value="Unassembled WGS sequence"/>
</dbReference>
<evidence type="ECO:0000256" key="8">
    <source>
        <dbReference type="SAM" id="MobiDB-lite"/>
    </source>
</evidence>
<evidence type="ECO:0000256" key="6">
    <source>
        <dbReference type="ARBA" id="ARBA00022989"/>
    </source>
</evidence>
<dbReference type="Pfam" id="PF12906">
    <property type="entry name" value="RINGv"/>
    <property type="match status" value="1"/>
</dbReference>
<dbReference type="InterPro" id="IPR013083">
    <property type="entry name" value="Znf_RING/FYVE/PHD"/>
</dbReference>
<evidence type="ECO:0000313" key="12">
    <source>
        <dbReference type="Proteomes" id="UP000053424"/>
    </source>
</evidence>
<evidence type="ECO:0000256" key="9">
    <source>
        <dbReference type="SAM" id="Phobius"/>
    </source>
</evidence>
<protein>
    <recommendedName>
        <fullName evidence="10">RING-CH-type domain-containing protein</fullName>
    </recommendedName>
</protein>
<dbReference type="GO" id="GO:0008270">
    <property type="term" value="F:zinc ion binding"/>
    <property type="evidence" value="ECO:0007669"/>
    <property type="project" value="UniProtKB-KW"/>
</dbReference>
<dbReference type="PANTHER" id="PTHR46283">
    <property type="entry name" value="E3 UBIQUITIN-PROTEIN LIGASE MARCH5"/>
    <property type="match status" value="1"/>
</dbReference>
<dbReference type="STRING" id="686832.A0A0C2YLB9"/>
<evidence type="ECO:0000256" key="5">
    <source>
        <dbReference type="ARBA" id="ARBA00022833"/>
    </source>
</evidence>
<keyword evidence="4" id="KW-0863">Zinc-finger</keyword>
<proteinExistence type="predicted"/>